<organism evidence="1 2">
    <name type="scientific">Rozella allomycis (strain CSF55)</name>
    <dbReference type="NCBI Taxonomy" id="988480"/>
    <lineage>
        <taxon>Eukaryota</taxon>
        <taxon>Fungi</taxon>
        <taxon>Fungi incertae sedis</taxon>
        <taxon>Cryptomycota</taxon>
        <taxon>Cryptomycota incertae sedis</taxon>
        <taxon>Rozella</taxon>
    </lineage>
</organism>
<dbReference type="AlphaFoldDB" id="A0A075ANJ6"/>
<dbReference type="Proteomes" id="UP000030755">
    <property type="component" value="Unassembled WGS sequence"/>
</dbReference>
<evidence type="ECO:0000313" key="1">
    <source>
        <dbReference type="EMBL" id="EPZ31437.1"/>
    </source>
</evidence>
<accession>A0A075ANJ6</accession>
<keyword evidence="2" id="KW-1185">Reference proteome</keyword>
<protein>
    <submittedName>
        <fullName evidence="1">Uncharacterized protein</fullName>
    </submittedName>
</protein>
<sequence length="117" mass="13184">MKCSQIETLKCLVFYINECDSSDFNQNLPSSINSLNIHVKTFFQDHRSIIEEASHDIDSIFAKPGIDLTLVCQNKELDIDGCDPVGLRASEIMLVPRDYPSVGDLEYCLKRNVTADN</sequence>
<gene>
    <name evidence="1" type="ORF">O9G_005708</name>
</gene>
<proteinExistence type="predicted"/>
<evidence type="ECO:0000313" key="2">
    <source>
        <dbReference type="Proteomes" id="UP000030755"/>
    </source>
</evidence>
<dbReference type="EMBL" id="KE561225">
    <property type="protein sequence ID" value="EPZ31437.1"/>
    <property type="molecule type" value="Genomic_DNA"/>
</dbReference>
<dbReference type="HOGENOM" id="CLU_2086153_0_0_1"/>
<reference evidence="1 2" key="1">
    <citation type="journal article" date="2013" name="Curr. Biol.">
        <title>Shared signatures of parasitism and phylogenomics unite Cryptomycota and microsporidia.</title>
        <authorList>
            <person name="James T.Y."/>
            <person name="Pelin A."/>
            <person name="Bonen L."/>
            <person name="Ahrendt S."/>
            <person name="Sain D."/>
            <person name="Corradi N."/>
            <person name="Stajich J.E."/>
        </authorList>
    </citation>
    <scope>NUCLEOTIDE SEQUENCE [LARGE SCALE GENOMIC DNA]</scope>
    <source>
        <strain evidence="1 2">CSF55</strain>
    </source>
</reference>
<name>A0A075ANJ6_ROZAC</name>